<organism evidence="2">
    <name type="scientific">Nilaparvata lugens</name>
    <name type="common">Brown planthopper</name>
    <dbReference type="NCBI Taxonomy" id="108931"/>
    <lineage>
        <taxon>Eukaryota</taxon>
        <taxon>Metazoa</taxon>
        <taxon>Ecdysozoa</taxon>
        <taxon>Arthropoda</taxon>
        <taxon>Hexapoda</taxon>
        <taxon>Insecta</taxon>
        <taxon>Pterygota</taxon>
        <taxon>Neoptera</taxon>
        <taxon>Paraneoptera</taxon>
        <taxon>Hemiptera</taxon>
        <taxon>Auchenorrhyncha</taxon>
        <taxon>Fulgoroidea</taxon>
        <taxon>Delphacidae</taxon>
        <taxon>Delphacinae</taxon>
        <taxon>Nilaparvata</taxon>
    </lineage>
</organism>
<evidence type="ECO:0000256" key="1">
    <source>
        <dbReference type="SAM" id="SignalP"/>
    </source>
</evidence>
<sequence>MLRFTFTILIITILGRHQVLAYPDIKWVYNSDDFNTQVQAEENVVFILTAQNCPTCPDVLKQVVDNCAKKGDLVKCFWTDIGNSNYDNSFYASTFLNVQWIPYVGFFKEGKKIAAANQKFADKNRKNVNAGFRIFI</sequence>
<keyword evidence="1" id="KW-0732">Signal</keyword>
<dbReference type="KEGG" id="nlu:111064317"/>
<dbReference type="Gene3D" id="3.40.30.10">
    <property type="entry name" value="Glutaredoxin"/>
    <property type="match status" value="1"/>
</dbReference>
<proteinExistence type="evidence at transcript level"/>
<feature type="signal peptide" evidence="1">
    <location>
        <begin position="1"/>
        <end position="21"/>
    </location>
</feature>
<protein>
    <submittedName>
        <fullName evidence="2">Thioredoxin</fullName>
    </submittedName>
</protein>
<dbReference type="SUPFAM" id="SSF52833">
    <property type="entry name" value="Thioredoxin-like"/>
    <property type="match status" value="1"/>
</dbReference>
<accession>A0A220XII2</accession>
<dbReference type="OrthoDB" id="10412697at2759"/>
<dbReference type="EMBL" id="MF278713">
    <property type="protein sequence ID" value="ASL05019.1"/>
    <property type="molecule type" value="mRNA"/>
</dbReference>
<dbReference type="GeneID" id="111064317"/>
<dbReference type="RefSeq" id="XP_039288069.1">
    <property type="nucleotide sequence ID" value="XM_039432135.1"/>
</dbReference>
<evidence type="ECO:0000313" key="2">
    <source>
        <dbReference type="EMBL" id="ASL05019.1"/>
    </source>
</evidence>
<reference evidence="2" key="1">
    <citation type="submission" date="2017-06" db="EMBL/GenBank/DDBJ databases">
        <title>Secretome analysis and in planta expression of salivary proteins reveals a potential large effector repertoire of the brown planthopper, Nilaparvata lugens.</title>
        <authorList>
            <person name="Rao W."/>
            <person name="Zheng X."/>
            <person name="Liu B."/>
            <person name="Du B."/>
            <person name="He G."/>
        </authorList>
    </citation>
    <scope>NUCLEOTIDE SEQUENCE</scope>
</reference>
<dbReference type="CDD" id="cd02947">
    <property type="entry name" value="TRX_family"/>
    <property type="match status" value="1"/>
</dbReference>
<dbReference type="InterPro" id="IPR036249">
    <property type="entry name" value="Thioredoxin-like_sf"/>
</dbReference>
<dbReference type="AlphaFoldDB" id="A0A220XII2"/>
<name>A0A220XII2_NILLU</name>
<feature type="chain" id="PRO_5013007854" evidence="1">
    <location>
        <begin position="22"/>
        <end position="136"/>
    </location>
</feature>